<sequence length="99" mass="10887">MVLNCFGVMFLTPGSEALVDRGSSVPLEFLSGSRPESVRLVNKSCQQDKDTPASHRLRLQHCSHIPSPPFFSVSELFVPHLPLLEGVLAFIGVMNCTFD</sequence>
<dbReference type="EMBL" id="JAHRIM010064145">
    <property type="protein sequence ID" value="MEQ2272021.1"/>
    <property type="molecule type" value="Genomic_DNA"/>
</dbReference>
<dbReference type="Proteomes" id="UP001444071">
    <property type="component" value="Unassembled WGS sequence"/>
</dbReference>
<reference evidence="1 2" key="1">
    <citation type="submission" date="2021-06" db="EMBL/GenBank/DDBJ databases">
        <authorList>
            <person name="Palmer J.M."/>
        </authorList>
    </citation>
    <scope>NUCLEOTIDE SEQUENCE [LARGE SCALE GENOMIC DNA]</scope>
    <source>
        <strain evidence="1 2">XR_2019</strain>
        <tissue evidence="1">Muscle</tissue>
    </source>
</reference>
<proteinExistence type="predicted"/>
<gene>
    <name evidence="1" type="ORF">XENORESO_013126</name>
</gene>
<accession>A0ABV0WQX7</accession>
<keyword evidence="2" id="KW-1185">Reference proteome</keyword>
<evidence type="ECO:0000313" key="1">
    <source>
        <dbReference type="EMBL" id="MEQ2272021.1"/>
    </source>
</evidence>
<organism evidence="1 2">
    <name type="scientific">Xenotaenia resolanae</name>
    <dbReference type="NCBI Taxonomy" id="208358"/>
    <lineage>
        <taxon>Eukaryota</taxon>
        <taxon>Metazoa</taxon>
        <taxon>Chordata</taxon>
        <taxon>Craniata</taxon>
        <taxon>Vertebrata</taxon>
        <taxon>Euteleostomi</taxon>
        <taxon>Actinopterygii</taxon>
        <taxon>Neopterygii</taxon>
        <taxon>Teleostei</taxon>
        <taxon>Neoteleostei</taxon>
        <taxon>Acanthomorphata</taxon>
        <taxon>Ovalentaria</taxon>
        <taxon>Atherinomorphae</taxon>
        <taxon>Cyprinodontiformes</taxon>
        <taxon>Goodeidae</taxon>
        <taxon>Xenotaenia</taxon>
    </lineage>
</organism>
<comment type="caution">
    <text evidence="1">The sequence shown here is derived from an EMBL/GenBank/DDBJ whole genome shotgun (WGS) entry which is preliminary data.</text>
</comment>
<name>A0ABV0WQX7_9TELE</name>
<evidence type="ECO:0000313" key="2">
    <source>
        <dbReference type="Proteomes" id="UP001444071"/>
    </source>
</evidence>
<protein>
    <submittedName>
        <fullName evidence="1">Uncharacterized protein</fullName>
    </submittedName>
</protein>